<dbReference type="EMBL" id="DF844587">
    <property type="protein sequence ID" value="GAT48473.1"/>
    <property type="molecule type" value="Genomic_DNA"/>
</dbReference>
<dbReference type="Proteomes" id="UP000815677">
    <property type="component" value="Unassembled WGS sequence"/>
</dbReference>
<evidence type="ECO:0000313" key="2">
    <source>
        <dbReference type="EMBL" id="GAT48473.1"/>
    </source>
</evidence>
<sequence length="262" mass="28734">MERDLTKPLRPLIVHQLDHPESSPEPDDTNNTPQHDLRRKKSFYRVSAPAQAQSPVAEVAVAIEIPKAAAVTRPQSMISPGVAHKPAAAAAEPPYSPSMTHARSYSQPSTLRLGHSKRPLYSAIRSNMSRPSSPSPPTSRPTSPALLPRLTLEVEGEDTEDIDDENDNTPVISPRRSNSRFRIGFGSSAPAGFSVSGEMEMRMALADLARESRRQEALEAQQRAEQAAQAELPHHDSGKGSVGRRVKKLRKGLRDLVRWKAP</sequence>
<feature type="region of interest" description="Disordered" evidence="1">
    <location>
        <begin position="213"/>
        <end position="249"/>
    </location>
</feature>
<feature type="region of interest" description="Disordered" evidence="1">
    <location>
        <begin position="1"/>
        <end position="52"/>
    </location>
</feature>
<name>A0ABQ0LBH1_MYCCL</name>
<accession>A0ABQ0LBH1</accession>
<feature type="compositionally biased region" description="Low complexity" evidence="1">
    <location>
        <begin position="80"/>
        <end position="93"/>
    </location>
</feature>
<feature type="compositionally biased region" description="Low complexity" evidence="1">
    <location>
        <begin position="218"/>
        <end position="231"/>
    </location>
</feature>
<evidence type="ECO:0000313" key="3">
    <source>
        <dbReference type="Proteomes" id="UP000815677"/>
    </source>
</evidence>
<evidence type="ECO:0000256" key="1">
    <source>
        <dbReference type="SAM" id="MobiDB-lite"/>
    </source>
</evidence>
<feature type="compositionally biased region" description="Acidic residues" evidence="1">
    <location>
        <begin position="154"/>
        <end position="167"/>
    </location>
</feature>
<protein>
    <submittedName>
        <fullName evidence="2">Uncharacterized protein</fullName>
    </submittedName>
</protein>
<feature type="compositionally biased region" description="Polar residues" evidence="1">
    <location>
        <begin position="98"/>
        <end position="110"/>
    </location>
</feature>
<feature type="region of interest" description="Disordered" evidence="1">
    <location>
        <begin position="79"/>
        <end position="178"/>
    </location>
</feature>
<proteinExistence type="predicted"/>
<keyword evidence="3" id="KW-1185">Reference proteome</keyword>
<reference evidence="2" key="1">
    <citation type="submission" date="2014-09" db="EMBL/GenBank/DDBJ databases">
        <title>Genome sequence of the luminous mushroom Mycena chlorophos for searching fungal bioluminescence genes.</title>
        <authorList>
            <person name="Tanaka Y."/>
            <person name="Kasuga D."/>
            <person name="Oba Y."/>
            <person name="Hase S."/>
            <person name="Sato K."/>
            <person name="Oba Y."/>
            <person name="Sakakibara Y."/>
        </authorList>
    </citation>
    <scope>NUCLEOTIDE SEQUENCE</scope>
</reference>
<gene>
    <name evidence="2" type="ORF">MCHLO_05868</name>
</gene>
<organism evidence="2 3">
    <name type="scientific">Mycena chlorophos</name>
    <name type="common">Agaric fungus</name>
    <name type="synonym">Agaricus chlorophos</name>
    <dbReference type="NCBI Taxonomy" id="658473"/>
    <lineage>
        <taxon>Eukaryota</taxon>
        <taxon>Fungi</taxon>
        <taxon>Dikarya</taxon>
        <taxon>Basidiomycota</taxon>
        <taxon>Agaricomycotina</taxon>
        <taxon>Agaricomycetes</taxon>
        <taxon>Agaricomycetidae</taxon>
        <taxon>Agaricales</taxon>
        <taxon>Marasmiineae</taxon>
        <taxon>Mycenaceae</taxon>
        <taxon>Mycena</taxon>
    </lineage>
</organism>